<protein>
    <submittedName>
        <fullName evidence="2">Uncharacterized protein</fullName>
    </submittedName>
</protein>
<organism evidence="2 3">
    <name type="scientific">Actinomadura miaoliensis</name>
    <dbReference type="NCBI Taxonomy" id="430685"/>
    <lineage>
        <taxon>Bacteria</taxon>
        <taxon>Bacillati</taxon>
        <taxon>Actinomycetota</taxon>
        <taxon>Actinomycetes</taxon>
        <taxon>Streptosporangiales</taxon>
        <taxon>Thermomonosporaceae</taxon>
        <taxon>Actinomadura</taxon>
    </lineage>
</organism>
<evidence type="ECO:0000313" key="3">
    <source>
        <dbReference type="Proteomes" id="UP001500683"/>
    </source>
</evidence>
<keyword evidence="3" id="KW-1185">Reference proteome</keyword>
<reference evidence="3" key="1">
    <citation type="journal article" date="2019" name="Int. J. Syst. Evol. Microbiol.">
        <title>The Global Catalogue of Microorganisms (GCM) 10K type strain sequencing project: providing services to taxonomists for standard genome sequencing and annotation.</title>
        <authorList>
            <consortium name="The Broad Institute Genomics Platform"/>
            <consortium name="The Broad Institute Genome Sequencing Center for Infectious Disease"/>
            <person name="Wu L."/>
            <person name="Ma J."/>
        </authorList>
    </citation>
    <scope>NUCLEOTIDE SEQUENCE [LARGE SCALE GENOMIC DNA]</scope>
    <source>
        <strain evidence="3">JCM 16702</strain>
    </source>
</reference>
<sequence length="47" mass="5001">MGKRGTSGDSGDGYRPKDKQGTFEDPAKRESKGSRGKDDKDKGGKGK</sequence>
<feature type="compositionally biased region" description="Basic and acidic residues" evidence="1">
    <location>
        <begin position="12"/>
        <end position="47"/>
    </location>
</feature>
<evidence type="ECO:0000313" key="2">
    <source>
        <dbReference type="EMBL" id="GAA4060184.1"/>
    </source>
</evidence>
<comment type="caution">
    <text evidence="2">The sequence shown here is derived from an EMBL/GenBank/DDBJ whole genome shotgun (WGS) entry which is preliminary data.</text>
</comment>
<gene>
    <name evidence="2" type="ORF">GCM10022214_11080</name>
</gene>
<accession>A0ABP7V6F7</accession>
<dbReference type="Proteomes" id="UP001500683">
    <property type="component" value="Unassembled WGS sequence"/>
</dbReference>
<feature type="region of interest" description="Disordered" evidence="1">
    <location>
        <begin position="1"/>
        <end position="47"/>
    </location>
</feature>
<name>A0ABP7V6F7_9ACTN</name>
<dbReference type="EMBL" id="BAAAZG010000002">
    <property type="protein sequence ID" value="GAA4060184.1"/>
    <property type="molecule type" value="Genomic_DNA"/>
</dbReference>
<dbReference type="RefSeq" id="WP_344941636.1">
    <property type="nucleotide sequence ID" value="NZ_BAAAZG010000002.1"/>
</dbReference>
<proteinExistence type="predicted"/>
<evidence type="ECO:0000256" key="1">
    <source>
        <dbReference type="SAM" id="MobiDB-lite"/>
    </source>
</evidence>